<organism evidence="1 2">
    <name type="scientific">Chondrus crispus</name>
    <name type="common">Carrageen Irish moss</name>
    <name type="synonym">Polymorpha crispa</name>
    <dbReference type="NCBI Taxonomy" id="2769"/>
    <lineage>
        <taxon>Eukaryota</taxon>
        <taxon>Rhodophyta</taxon>
        <taxon>Florideophyceae</taxon>
        <taxon>Rhodymeniophycidae</taxon>
        <taxon>Gigartinales</taxon>
        <taxon>Gigartinaceae</taxon>
        <taxon>Chondrus</taxon>
    </lineage>
</organism>
<dbReference type="RefSeq" id="XP_005713537.1">
    <property type="nucleotide sequence ID" value="XM_005713480.1"/>
</dbReference>
<sequence length="44" mass="4964">MDRGGAGCEGFTEMSVYLLIELRKNFEGRGTRRGGREEWAPSGW</sequence>
<dbReference type="KEGG" id="ccp:CHC_T00002506001"/>
<proteinExistence type="predicted"/>
<dbReference type="GeneID" id="17321250"/>
<keyword evidence="2" id="KW-1185">Reference proteome</keyword>
<reference evidence="2" key="1">
    <citation type="journal article" date="2013" name="Proc. Natl. Acad. Sci. U.S.A.">
        <title>Genome structure and metabolic features in the red seaweed Chondrus crispus shed light on evolution of the Archaeplastida.</title>
        <authorList>
            <person name="Collen J."/>
            <person name="Porcel B."/>
            <person name="Carre W."/>
            <person name="Ball S.G."/>
            <person name="Chaparro C."/>
            <person name="Tonon T."/>
            <person name="Barbeyron T."/>
            <person name="Michel G."/>
            <person name="Noel B."/>
            <person name="Valentin K."/>
            <person name="Elias M."/>
            <person name="Artiguenave F."/>
            <person name="Arun A."/>
            <person name="Aury J.M."/>
            <person name="Barbosa-Neto J.F."/>
            <person name="Bothwell J.H."/>
            <person name="Bouget F.Y."/>
            <person name="Brillet L."/>
            <person name="Cabello-Hurtado F."/>
            <person name="Capella-Gutierrez S."/>
            <person name="Charrier B."/>
            <person name="Cladiere L."/>
            <person name="Cock J.M."/>
            <person name="Coelho S.M."/>
            <person name="Colleoni C."/>
            <person name="Czjzek M."/>
            <person name="Da Silva C."/>
            <person name="Delage L."/>
            <person name="Denoeud F."/>
            <person name="Deschamps P."/>
            <person name="Dittami S.M."/>
            <person name="Gabaldon T."/>
            <person name="Gachon C.M."/>
            <person name="Groisillier A."/>
            <person name="Herve C."/>
            <person name="Jabbari K."/>
            <person name="Katinka M."/>
            <person name="Kloareg B."/>
            <person name="Kowalczyk N."/>
            <person name="Labadie K."/>
            <person name="Leblanc C."/>
            <person name="Lopez P.J."/>
            <person name="McLachlan D.H."/>
            <person name="Meslet-Cladiere L."/>
            <person name="Moustafa A."/>
            <person name="Nehr Z."/>
            <person name="Nyvall Collen P."/>
            <person name="Panaud O."/>
            <person name="Partensky F."/>
            <person name="Poulain J."/>
            <person name="Rensing S.A."/>
            <person name="Rousvoal S."/>
            <person name="Samson G."/>
            <person name="Symeonidi A."/>
            <person name="Weissenbach J."/>
            <person name="Zambounis A."/>
            <person name="Wincker P."/>
            <person name="Boyen C."/>
        </authorList>
    </citation>
    <scope>NUCLEOTIDE SEQUENCE [LARGE SCALE GENOMIC DNA]</scope>
    <source>
        <strain evidence="2">cv. Stackhouse</strain>
    </source>
</reference>
<dbReference type="Gramene" id="CDF33718">
    <property type="protein sequence ID" value="CDF33718"/>
    <property type="gene ID" value="CHC_T00002506001"/>
</dbReference>
<evidence type="ECO:0000313" key="2">
    <source>
        <dbReference type="Proteomes" id="UP000012073"/>
    </source>
</evidence>
<dbReference type="Proteomes" id="UP000012073">
    <property type="component" value="Unassembled WGS sequence"/>
</dbReference>
<name>R7Q7B3_CHOCR</name>
<dbReference type="AlphaFoldDB" id="R7Q7B3"/>
<dbReference type="EMBL" id="HG001655">
    <property type="protein sequence ID" value="CDF33718.1"/>
    <property type="molecule type" value="Genomic_DNA"/>
</dbReference>
<evidence type="ECO:0000313" key="1">
    <source>
        <dbReference type="EMBL" id="CDF33718.1"/>
    </source>
</evidence>
<gene>
    <name evidence="1" type="ORF">CHC_T00002506001</name>
</gene>
<accession>R7Q7B3</accession>
<protein>
    <submittedName>
        <fullName evidence="1">Uncharacterized protein</fullName>
    </submittedName>
</protein>